<organism evidence="1 2">
    <name type="scientific">Fragilariopsis cylindrus CCMP1102</name>
    <dbReference type="NCBI Taxonomy" id="635003"/>
    <lineage>
        <taxon>Eukaryota</taxon>
        <taxon>Sar</taxon>
        <taxon>Stramenopiles</taxon>
        <taxon>Ochrophyta</taxon>
        <taxon>Bacillariophyta</taxon>
        <taxon>Bacillariophyceae</taxon>
        <taxon>Bacillariophycidae</taxon>
        <taxon>Bacillariales</taxon>
        <taxon>Bacillariaceae</taxon>
        <taxon>Fragilariopsis</taxon>
    </lineage>
</organism>
<dbReference type="OrthoDB" id="51886at2759"/>
<dbReference type="Gene3D" id="1.25.10.10">
    <property type="entry name" value="Leucine-rich Repeat Variant"/>
    <property type="match status" value="1"/>
</dbReference>
<reference evidence="1 2" key="1">
    <citation type="submission" date="2016-09" db="EMBL/GenBank/DDBJ databases">
        <title>Extensive genetic diversity and differential bi-allelic expression allows diatom success in the polar Southern Ocean.</title>
        <authorList>
            <consortium name="DOE Joint Genome Institute"/>
            <person name="Mock T."/>
            <person name="Otillar R.P."/>
            <person name="Strauss J."/>
            <person name="Dupont C."/>
            <person name="Frickenhaus S."/>
            <person name="Maumus F."/>
            <person name="Mcmullan M."/>
            <person name="Sanges R."/>
            <person name="Schmutz J."/>
            <person name="Toseland A."/>
            <person name="Valas R."/>
            <person name="Veluchamy A."/>
            <person name="Ward B.J."/>
            <person name="Allen A."/>
            <person name="Barry K."/>
            <person name="Falciatore A."/>
            <person name="Ferrante M."/>
            <person name="Fortunato A.E."/>
            <person name="Gloeckner G."/>
            <person name="Gruber A."/>
            <person name="Hipkin R."/>
            <person name="Janech M."/>
            <person name="Kroth P."/>
            <person name="Leese F."/>
            <person name="Lindquist E."/>
            <person name="Lyon B.R."/>
            <person name="Martin J."/>
            <person name="Mayer C."/>
            <person name="Parker M."/>
            <person name="Quesneville H."/>
            <person name="Raymond J."/>
            <person name="Uhlig C."/>
            <person name="Valentin K.U."/>
            <person name="Worden A.Z."/>
            <person name="Armbrust E.V."/>
            <person name="Bowler C."/>
            <person name="Green B."/>
            <person name="Moulton V."/>
            <person name="Van Oosterhout C."/>
            <person name="Grigoriev I."/>
        </authorList>
    </citation>
    <scope>NUCLEOTIDE SEQUENCE [LARGE SCALE GENOMIC DNA]</scope>
    <source>
        <strain evidence="1 2">CCMP1102</strain>
    </source>
</reference>
<evidence type="ECO:0000313" key="1">
    <source>
        <dbReference type="EMBL" id="OEU13579.1"/>
    </source>
</evidence>
<dbReference type="KEGG" id="fcy:FRACYDRAFT_241919"/>
<name>A0A1E7F628_9STRA</name>
<protein>
    <recommendedName>
        <fullName evidence="3">ARM repeat-containing protein</fullName>
    </recommendedName>
</protein>
<proteinExistence type="predicted"/>
<accession>A0A1E7F628</accession>
<dbReference type="EMBL" id="KV784361">
    <property type="protein sequence ID" value="OEU13579.1"/>
    <property type="molecule type" value="Genomic_DNA"/>
</dbReference>
<sequence length="621" mass="69894">MEYNRHRTELPTLTPSGIIVGGQYPCDIDTAKFHSRQAIQILDDLNQSITPSERWQTLQRALYLFSHNIVEFHNNEISMGFDKALCLKLGYAVVTTQKDATYVPKEIVLICQCLLQVFKCSSEHRLCSFRHVGVTELIPLLIQIWTNIIQNKVKTDRQPSDNDEGLLLIIRIIRVFSKLIPAKSSLINYLNGAFLGHLLRDMHEWMREPELSVLYSSNEVLWEALGLVKDLTFRSQTTDKEALLRLEEGILLKTISICCGNVKSLHPRIQEWWSSVVWNLALDRSICQILMSTNFGKVNKNENTVFDGLLQILKDDDDINVGKSGVSIRIKKNAISAIGNIVADSRNHKIIFQNAVTASSSTLLPRLINLVESDVDPVVRRRAMRTIRCLACSTDSTTKSFVEEENLSSFLISMISRNSLHDDENDHDMLVQACQTVIALGGSIKVEAWSHLEKVLVQQIETTTFTRIISAAIQCLIECMRNNPSSRSPSSEVFWKRLEMSVSNSPETHIHISSLLVMLAKIEKRPGGFAAENIENPSILTTTPVVNTVTTMLLESGISKEDSRNQALEAVLILTENEANKRPLAENDRLLSGLVSLCLMQPDKKNKDSIKQVILQLVPEI</sequence>
<keyword evidence="2" id="KW-1185">Reference proteome</keyword>
<dbReference type="InterPro" id="IPR016024">
    <property type="entry name" value="ARM-type_fold"/>
</dbReference>
<evidence type="ECO:0008006" key="3">
    <source>
        <dbReference type="Google" id="ProtNLM"/>
    </source>
</evidence>
<dbReference type="InParanoid" id="A0A1E7F628"/>
<dbReference type="Proteomes" id="UP000095751">
    <property type="component" value="Unassembled WGS sequence"/>
</dbReference>
<dbReference type="InterPro" id="IPR011989">
    <property type="entry name" value="ARM-like"/>
</dbReference>
<dbReference type="AlphaFoldDB" id="A0A1E7F628"/>
<gene>
    <name evidence="1" type="ORF">FRACYDRAFT_241919</name>
</gene>
<dbReference type="SUPFAM" id="SSF48371">
    <property type="entry name" value="ARM repeat"/>
    <property type="match status" value="2"/>
</dbReference>
<evidence type="ECO:0000313" key="2">
    <source>
        <dbReference type="Proteomes" id="UP000095751"/>
    </source>
</evidence>